<protein>
    <submittedName>
        <fullName evidence="2">Uncharacterized protein</fullName>
    </submittedName>
</protein>
<proteinExistence type="predicted"/>
<name>A0ABQ5H6X6_9ASTR</name>
<organism evidence="2 3">
    <name type="scientific">Tanacetum coccineum</name>
    <dbReference type="NCBI Taxonomy" id="301880"/>
    <lineage>
        <taxon>Eukaryota</taxon>
        <taxon>Viridiplantae</taxon>
        <taxon>Streptophyta</taxon>
        <taxon>Embryophyta</taxon>
        <taxon>Tracheophyta</taxon>
        <taxon>Spermatophyta</taxon>
        <taxon>Magnoliopsida</taxon>
        <taxon>eudicotyledons</taxon>
        <taxon>Gunneridae</taxon>
        <taxon>Pentapetalae</taxon>
        <taxon>asterids</taxon>
        <taxon>campanulids</taxon>
        <taxon>Asterales</taxon>
        <taxon>Asteraceae</taxon>
        <taxon>Asteroideae</taxon>
        <taxon>Anthemideae</taxon>
        <taxon>Anthemidinae</taxon>
        <taxon>Tanacetum</taxon>
    </lineage>
</organism>
<feature type="region of interest" description="Disordered" evidence="1">
    <location>
        <begin position="639"/>
        <end position="700"/>
    </location>
</feature>
<comment type="caution">
    <text evidence="2">The sequence shown here is derived from an EMBL/GenBank/DDBJ whole genome shotgun (WGS) entry which is preliminary data.</text>
</comment>
<feature type="compositionally biased region" description="Polar residues" evidence="1">
    <location>
        <begin position="526"/>
        <end position="549"/>
    </location>
</feature>
<feature type="compositionally biased region" description="Basic and acidic residues" evidence="1">
    <location>
        <begin position="669"/>
        <end position="685"/>
    </location>
</feature>
<gene>
    <name evidence="2" type="ORF">Tco_1057344</name>
</gene>
<dbReference type="EMBL" id="BQNB010019221">
    <property type="protein sequence ID" value="GJT83002.1"/>
    <property type="molecule type" value="Genomic_DNA"/>
</dbReference>
<dbReference type="Proteomes" id="UP001151760">
    <property type="component" value="Unassembled WGS sequence"/>
</dbReference>
<evidence type="ECO:0000313" key="3">
    <source>
        <dbReference type="Proteomes" id="UP001151760"/>
    </source>
</evidence>
<sequence>MDSIIPLGQKNTLAEYMLLSGADNHPPMLDKDLYDSWKSIMELYMKNKEQERMKLESVENGPLIWPTVEENGSAYNNPQLQQQFPPSQYGSIHPTQRYSSTYPSQPQFNHSSIPPSYPYQSQMNHQTSYVKSKLLIYTSSSYTTMTELPLRSVIASSRFPSTNNQLRISSNLRNQATIQDGRVTMQQVQEIQGEEHMARQCTQPKRPRNASWYKDKAILAEAKEAGQILDKEQLAFFTDPGIPDGQAIQTIIPHNVAFQTEDLDTYDSDCDDISNAKAVLMALISNYGSDVISEVPHSETYPNDMENQSVHAMQDFKQSPVMDFTDNEIHSYQNSFYLKKAQRIKPTLYDGIVISDKHVVVPVIDDEETLILEEVSRSKMSEKGKDPEAIKQNISHKPIDYVKLNQLSKDFGKRFTPQQELSAEQAFWFRISNPTMNLLINHLSKWKFPVNYLRNKLELLVYVQDTCPNAIKLSAKKVVVTPKTKIKKVRFAKPLTSSSNIKQLGSSTTSDSNTLVLSPTRLKCSTNNCGSKPTSNKKNDRISQTPSRNMKNKVEAQPRKVNKKNHVVEPIRDVDVKHSMLNANSKLIYATCNKSCPDCSLVSGLQMFETYDREPLSAHELFQEAAAPRAVVLADSPMSTSIDQDAPSTSISSTQEKEHSPNISQSFEESPKTPTFRDDPLHESLYEDSTSQGSSSNLRQTHTPFKYLGRWTKDHPIANVVTDIH</sequence>
<keyword evidence="3" id="KW-1185">Reference proteome</keyword>
<accession>A0ABQ5H6X6</accession>
<reference evidence="2" key="2">
    <citation type="submission" date="2022-01" db="EMBL/GenBank/DDBJ databases">
        <authorList>
            <person name="Yamashiro T."/>
            <person name="Shiraishi A."/>
            <person name="Satake H."/>
            <person name="Nakayama K."/>
        </authorList>
    </citation>
    <scope>NUCLEOTIDE SEQUENCE</scope>
</reference>
<evidence type="ECO:0000256" key="1">
    <source>
        <dbReference type="SAM" id="MobiDB-lite"/>
    </source>
</evidence>
<evidence type="ECO:0000313" key="2">
    <source>
        <dbReference type="EMBL" id="GJT83002.1"/>
    </source>
</evidence>
<feature type="compositionally biased region" description="Polar residues" evidence="1">
    <location>
        <begin position="639"/>
        <end position="654"/>
    </location>
</feature>
<reference evidence="2" key="1">
    <citation type="journal article" date="2022" name="Int. J. Mol. Sci.">
        <title>Draft Genome of Tanacetum Coccineum: Genomic Comparison of Closely Related Tanacetum-Family Plants.</title>
        <authorList>
            <person name="Yamashiro T."/>
            <person name="Shiraishi A."/>
            <person name="Nakayama K."/>
            <person name="Satake H."/>
        </authorList>
    </citation>
    <scope>NUCLEOTIDE SEQUENCE</scope>
</reference>
<feature type="compositionally biased region" description="Polar residues" evidence="1">
    <location>
        <begin position="687"/>
        <end position="700"/>
    </location>
</feature>
<feature type="region of interest" description="Disordered" evidence="1">
    <location>
        <begin position="526"/>
        <end position="561"/>
    </location>
</feature>